<dbReference type="HAMAP" id="MF_03111">
    <property type="entry name" value="Coq4"/>
    <property type="match status" value="1"/>
</dbReference>
<keyword evidence="2 8" id="KW-0479">Metal-binding</keyword>
<keyword evidence="6 8" id="KW-0472">Membrane</keyword>
<keyword evidence="7 8" id="KW-0456">Lyase</keyword>
<comment type="function">
    <text evidence="8">Lyase that catalyzes the C1-decarboxylation of 4-hydroxy-3-methoxy-5-(all-trans-polyprenyl)benzoic acid into 2-methoxy-6-(all-trans-polyprenyl)phenol during ubiquinone biosynthesis.</text>
</comment>
<dbReference type="UniPathway" id="UPA00232"/>
<dbReference type="GO" id="GO:0008270">
    <property type="term" value="F:zinc ion binding"/>
    <property type="evidence" value="ECO:0007669"/>
    <property type="project" value="UniProtKB-UniRule"/>
</dbReference>
<organism evidence="10">
    <name type="scientific">Homalodisca liturata</name>
    <dbReference type="NCBI Taxonomy" id="320908"/>
    <lineage>
        <taxon>Eukaryota</taxon>
        <taxon>Metazoa</taxon>
        <taxon>Ecdysozoa</taxon>
        <taxon>Arthropoda</taxon>
        <taxon>Hexapoda</taxon>
        <taxon>Insecta</taxon>
        <taxon>Pterygota</taxon>
        <taxon>Neoptera</taxon>
        <taxon>Paraneoptera</taxon>
        <taxon>Hemiptera</taxon>
        <taxon>Auchenorrhyncha</taxon>
        <taxon>Membracoidea</taxon>
        <taxon>Cicadellidae</taxon>
        <taxon>Cicadellinae</taxon>
        <taxon>Proconiini</taxon>
        <taxon>Homalodisca</taxon>
    </lineage>
</organism>
<reference evidence="10" key="1">
    <citation type="submission" date="2015-11" db="EMBL/GenBank/DDBJ databases">
        <title>De novo transcriptome assembly of four potential Pierce s Disease insect vectors from Arizona vineyards.</title>
        <authorList>
            <person name="Tassone E.E."/>
        </authorList>
    </citation>
    <scope>NUCLEOTIDE SEQUENCE</scope>
</reference>
<evidence type="ECO:0000313" key="9">
    <source>
        <dbReference type="EMBL" id="JAS73263.1"/>
    </source>
</evidence>
<feature type="binding site" evidence="8">
    <location>
        <position position="176"/>
    </location>
    <ligand>
        <name>Zn(2+)</name>
        <dbReference type="ChEBI" id="CHEBI:29105"/>
    </ligand>
</feature>
<dbReference type="AlphaFoldDB" id="A0A1B6IYL6"/>
<feature type="binding site" evidence="8">
    <location>
        <position position="161"/>
    </location>
    <ligand>
        <name>Zn(2+)</name>
        <dbReference type="ChEBI" id="CHEBI:29105"/>
    </ligand>
</feature>
<keyword evidence="3 8" id="KW-0999">Mitochondrion inner membrane</keyword>
<dbReference type="PANTHER" id="PTHR12922">
    <property type="entry name" value="UBIQUINONE BIOSYNTHESIS PROTEIN"/>
    <property type="match status" value="1"/>
</dbReference>
<dbReference type="InterPro" id="IPR027540">
    <property type="entry name" value="Coq4_euk"/>
</dbReference>
<dbReference type="InterPro" id="IPR007715">
    <property type="entry name" value="Coq4"/>
</dbReference>
<comment type="catalytic activity">
    <reaction evidence="8">
        <text>a 4-hydroxy-3-methoxy-5-(all-trans-polyprenyl)benzoate + H(+) = a 2-methoxy-6-(all-trans-polyprenyl)phenol + CO2</text>
        <dbReference type="Rhea" id="RHEA:81179"/>
        <dbReference type="Rhea" id="RHEA-COMP:9551"/>
        <dbReference type="Rhea" id="RHEA-COMP:10931"/>
        <dbReference type="ChEBI" id="CHEBI:15378"/>
        <dbReference type="ChEBI" id="CHEBI:16526"/>
        <dbReference type="ChEBI" id="CHEBI:62731"/>
        <dbReference type="ChEBI" id="CHEBI:84443"/>
        <dbReference type="EC" id="4.1.1.130"/>
    </reaction>
</comment>
<sequence length="258" mass="29536">MSSSFSKSVCQFCRYWKKNNIVLKRELSTFSEDYKSLYIPTTTFQKLALSVGASLVSLMNPTRGDMIAILGEASGERALQFMHATMLESEEGREILREAPRINSKTVDLEQLRLLPEGTVGKVYHNFLEKNKVTPDSRLPVQFVDNVQLAYTMQRYRETHDLNHAILGMPTNMLGEVTVKWVEAFQTRLPMCIGGAVFGAMRLKPKQRQKYISSHLPWAIRTGMNSKPLLCVYFEKRWDQPLSDLHKELNIVPLKAVH</sequence>
<feature type="binding site" evidence="8">
    <location>
        <position position="160"/>
    </location>
    <ligand>
        <name>Zn(2+)</name>
        <dbReference type="ChEBI" id="CHEBI:29105"/>
    </ligand>
</feature>
<evidence type="ECO:0000256" key="8">
    <source>
        <dbReference type="HAMAP-Rule" id="MF_03111"/>
    </source>
</evidence>
<comment type="pathway">
    <text evidence="8">Cofactor biosynthesis; ubiquinone biosynthesis.</text>
</comment>
<evidence type="ECO:0000256" key="1">
    <source>
        <dbReference type="ARBA" id="ARBA00022688"/>
    </source>
</evidence>
<keyword evidence="5 8" id="KW-0496">Mitochondrion</keyword>
<dbReference type="PANTHER" id="PTHR12922:SF7">
    <property type="entry name" value="UBIQUINONE BIOSYNTHESIS PROTEIN COQ4 HOMOLOG, MITOCHONDRIAL"/>
    <property type="match status" value="1"/>
</dbReference>
<proteinExistence type="inferred from homology"/>
<evidence type="ECO:0000256" key="5">
    <source>
        <dbReference type="ARBA" id="ARBA00023128"/>
    </source>
</evidence>
<dbReference type="GO" id="GO:0031314">
    <property type="term" value="C:extrinsic component of mitochondrial inner membrane"/>
    <property type="evidence" value="ECO:0007669"/>
    <property type="project" value="UniProtKB-UniRule"/>
</dbReference>
<evidence type="ECO:0000256" key="6">
    <source>
        <dbReference type="ARBA" id="ARBA00023136"/>
    </source>
</evidence>
<comment type="subcellular location">
    <subcellularLocation>
        <location evidence="8">Mitochondrion inner membrane</location>
        <topology evidence="8">Peripheral membrane protein</topology>
        <orientation evidence="8">Matrix side</orientation>
    </subcellularLocation>
</comment>
<comment type="cofactor">
    <cofactor evidence="8">
        <name>Zn(2+)</name>
        <dbReference type="ChEBI" id="CHEBI:29105"/>
    </cofactor>
</comment>
<accession>A0A1B6IYL6</accession>
<evidence type="ECO:0000313" key="10">
    <source>
        <dbReference type="EMBL" id="JAS92027.1"/>
    </source>
</evidence>
<evidence type="ECO:0000256" key="4">
    <source>
        <dbReference type="ARBA" id="ARBA00022833"/>
    </source>
</evidence>
<dbReference type="Pfam" id="PF05019">
    <property type="entry name" value="Coq4"/>
    <property type="match status" value="1"/>
</dbReference>
<evidence type="ECO:0000256" key="2">
    <source>
        <dbReference type="ARBA" id="ARBA00022723"/>
    </source>
</evidence>
<feature type="binding site" evidence="8">
    <location>
        <position position="164"/>
    </location>
    <ligand>
        <name>Zn(2+)</name>
        <dbReference type="ChEBI" id="CHEBI:29105"/>
    </ligand>
</feature>
<keyword evidence="4 8" id="KW-0862">Zinc</keyword>
<evidence type="ECO:0000256" key="7">
    <source>
        <dbReference type="ARBA" id="ARBA00023239"/>
    </source>
</evidence>
<keyword evidence="1 8" id="KW-0831">Ubiquinone biosynthesis</keyword>
<comment type="similarity">
    <text evidence="8">Belongs to the COQ4 family.</text>
</comment>
<evidence type="ECO:0000256" key="3">
    <source>
        <dbReference type="ARBA" id="ARBA00022792"/>
    </source>
</evidence>
<protein>
    <recommendedName>
        <fullName evidence="8">Ubiquinone biosynthesis protein COQ4 homolog, mitochondrial</fullName>
    </recommendedName>
    <alternativeName>
        <fullName evidence="8">4-hydroxy-3-methoxy-5-polyprenylbenzoate decarboxylase</fullName>
        <ecNumber evidence="8">4.1.1.130</ecNumber>
    </alternativeName>
    <alternativeName>
        <fullName evidence="8">Coenzyme Q biosynthesis protein 4 homolog</fullName>
    </alternativeName>
</protein>
<dbReference type="EMBL" id="GECU01034443">
    <property type="protein sequence ID" value="JAS73263.1"/>
    <property type="molecule type" value="Transcribed_RNA"/>
</dbReference>
<name>A0A1B6IYL6_9HEMI</name>
<dbReference type="EMBL" id="GECU01015679">
    <property type="protein sequence ID" value="JAS92027.1"/>
    <property type="molecule type" value="Transcribed_RNA"/>
</dbReference>
<dbReference type="GO" id="GO:0120539">
    <property type="term" value="F:4-hydroxy-3-methoxy-5-polyprenylbenzoate decarboxylase activity"/>
    <property type="evidence" value="ECO:0007669"/>
    <property type="project" value="UniProtKB-EC"/>
</dbReference>
<gene>
    <name evidence="9" type="ORF">g.12852</name>
    <name evidence="10" type="ORF">g.12853</name>
</gene>
<dbReference type="EC" id="4.1.1.130" evidence="8"/>
<comment type="subunit">
    <text evidence="8">Component of a multi-subunit COQ enzyme complex.</text>
</comment>